<evidence type="ECO:0000256" key="2">
    <source>
        <dbReference type="PROSITE-ProRule" id="PRU00192"/>
    </source>
</evidence>
<dbReference type="InterPro" id="IPR001683">
    <property type="entry name" value="PX_dom"/>
</dbReference>
<dbReference type="PRINTS" id="PR00452">
    <property type="entry name" value="SH3DOMAIN"/>
</dbReference>
<dbReference type="Gene3D" id="1.20.1270.60">
    <property type="entry name" value="Arfaptin homology (AH) domain/BAR domain"/>
    <property type="match status" value="1"/>
</dbReference>
<feature type="compositionally biased region" description="Polar residues" evidence="3">
    <location>
        <begin position="229"/>
        <end position="238"/>
    </location>
</feature>
<feature type="compositionally biased region" description="Acidic residues" evidence="3">
    <location>
        <begin position="162"/>
        <end position="181"/>
    </location>
</feature>
<dbReference type="PhylomeDB" id="A0A0D2UCT8"/>
<proteinExistence type="predicted"/>
<keyword evidence="1 2" id="KW-0728">SH3 domain</keyword>
<dbReference type="Pfam" id="PF10456">
    <property type="entry name" value="BAR_3_WASP_bdg"/>
    <property type="match status" value="2"/>
</dbReference>
<dbReference type="InterPro" id="IPR036028">
    <property type="entry name" value="SH3-like_dom_sf"/>
</dbReference>
<organism evidence="6 7">
    <name type="scientific">Capsaspora owczarzaki (strain ATCC 30864)</name>
    <dbReference type="NCBI Taxonomy" id="595528"/>
    <lineage>
        <taxon>Eukaryota</taxon>
        <taxon>Filasterea</taxon>
        <taxon>Capsaspora</taxon>
    </lineage>
</organism>
<dbReference type="PROSITE" id="PS50195">
    <property type="entry name" value="PX"/>
    <property type="match status" value="1"/>
</dbReference>
<evidence type="ECO:0008006" key="8">
    <source>
        <dbReference type="Google" id="ProtNLM"/>
    </source>
</evidence>
<keyword evidence="7" id="KW-1185">Reference proteome</keyword>
<dbReference type="STRING" id="595528.A0A0D2UCT8"/>
<dbReference type="PROSITE" id="PS50002">
    <property type="entry name" value="SH3"/>
    <property type="match status" value="1"/>
</dbReference>
<dbReference type="Gene3D" id="3.30.1520.10">
    <property type="entry name" value="Phox-like domain"/>
    <property type="match status" value="1"/>
</dbReference>
<dbReference type="OrthoDB" id="10254720at2759"/>
<dbReference type="GO" id="GO:0016197">
    <property type="term" value="P:endosomal transport"/>
    <property type="evidence" value="ECO:0007669"/>
    <property type="project" value="TreeGrafter"/>
</dbReference>
<protein>
    <recommendedName>
        <fullName evidence="8">Sorting nexin</fullName>
    </recommendedName>
</protein>
<dbReference type="GO" id="GO:0005886">
    <property type="term" value="C:plasma membrane"/>
    <property type="evidence" value="ECO:0007669"/>
    <property type="project" value="TreeGrafter"/>
</dbReference>
<dbReference type="InterPro" id="IPR027267">
    <property type="entry name" value="AH/BAR_dom_sf"/>
</dbReference>
<dbReference type="GO" id="GO:0031410">
    <property type="term" value="C:cytoplasmic vesicle"/>
    <property type="evidence" value="ECO:0007669"/>
    <property type="project" value="TreeGrafter"/>
</dbReference>
<dbReference type="InterPro" id="IPR036871">
    <property type="entry name" value="PX_dom_sf"/>
</dbReference>
<evidence type="ECO:0000313" key="6">
    <source>
        <dbReference type="EMBL" id="KJE92871.1"/>
    </source>
</evidence>
<dbReference type="InterPro" id="IPR001452">
    <property type="entry name" value="SH3_domain"/>
</dbReference>
<dbReference type="InterPro" id="IPR019497">
    <property type="entry name" value="Sorting_nexin_WASP-bd-dom"/>
</dbReference>
<accession>A0A0D2UCT8</accession>
<dbReference type="GO" id="GO:0097320">
    <property type="term" value="P:plasma membrane tubulation"/>
    <property type="evidence" value="ECO:0007669"/>
    <property type="project" value="TreeGrafter"/>
</dbReference>
<evidence type="ECO:0000259" key="5">
    <source>
        <dbReference type="PROSITE" id="PS50195"/>
    </source>
</evidence>
<evidence type="ECO:0000256" key="3">
    <source>
        <dbReference type="SAM" id="MobiDB-lite"/>
    </source>
</evidence>
<dbReference type="EMBL" id="KE346364">
    <property type="protein sequence ID" value="KJE92871.1"/>
    <property type="molecule type" value="Genomic_DNA"/>
</dbReference>
<feature type="domain" description="PX" evidence="5">
    <location>
        <begin position="273"/>
        <end position="385"/>
    </location>
</feature>
<feature type="compositionally biased region" description="Acidic residues" evidence="3">
    <location>
        <begin position="188"/>
        <end position="198"/>
    </location>
</feature>
<dbReference type="AlphaFoldDB" id="A0A0D2UCT8"/>
<dbReference type="PANTHER" id="PTHR45827:SF1">
    <property type="entry name" value="SORTING NEXIN"/>
    <property type="match status" value="1"/>
</dbReference>
<dbReference type="SMART" id="SM00326">
    <property type="entry name" value="SH3"/>
    <property type="match status" value="1"/>
</dbReference>
<dbReference type="Proteomes" id="UP000008743">
    <property type="component" value="Unassembled WGS sequence"/>
</dbReference>
<dbReference type="GO" id="GO:0006897">
    <property type="term" value="P:endocytosis"/>
    <property type="evidence" value="ECO:0007669"/>
    <property type="project" value="TreeGrafter"/>
</dbReference>
<dbReference type="SMART" id="SM00312">
    <property type="entry name" value="PX"/>
    <property type="match status" value="1"/>
</dbReference>
<dbReference type="SUPFAM" id="SSF103657">
    <property type="entry name" value="BAR/IMD domain-like"/>
    <property type="match status" value="1"/>
</dbReference>
<dbReference type="PANTHER" id="PTHR45827">
    <property type="entry name" value="SORTING NEXIN"/>
    <property type="match status" value="1"/>
</dbReference>
<name>A0A0D2UCT8_CAPO3</name>
<dbReference type="Pfam" id="PF00018">
    <property type="entry name" value="SH3_1"/>
    <property type="match status" value="1"/>
</dbReference>
<dbReference type="eggNOG" id="KOG2528">
    <property type="taxonomic scope" value="Eukaryota"/>
</dbReference>
<feature type="region of interest" description="Disordered" evidence="3">
    <location>
        <begin position="127"/>
        <end position="261"/>
    </location>
</feature>
<feature type="compositionally biased region" description="Acidic residues" evidence="3">
    <location>
        <begin position="213"/>
        <end position="223"/>
    </location>
</feature>
<feature type="compositionally biased region" description="Pro residues" evidence="3">
    <location>
        <begin position="127"/>
        <end position="155"/>
    </location>
</feature>
<dbReference type="GO" id="GO:0035091">
    <property type="term" value="F:phosphatidylinositol binding"/>
    <property type="evidence" value="ECO:0007669"/>
    <property type="project" value="InterPro"/>
</dbReference>
<evidence type="ECO:0000313" key="7">
    <source>
        <dbReference type="Proteomes" id="UP000008743"/>
    </source>
</evidence>
<evidence type="ECO:0000259" key="4">
    <source>
        <dbReference type="PROSITE" id="PS50002"/>
    </source>
</evidence>
<evidence type="ECO:0000256" key="1">
    <source>
        <dbReference type="ARBA" id="ARBA00022443"/>
    </source>
</evidence>
<sequence length="646" mass="72406">MDIFGIYGAWPFDASRFFSCPLAHRPRSKSSEASNSELASRESFWDGRGMETVAPVILFLSMSQTIARARALYEFQAASDVELALQPGDIILITRMDVGGGWWEGRVAGEDTPLGLFPEHYVELIPQPTPAPVSGPPKLPARNPPPRGLPAPSSPPATSESYDYEADIDAADGEADPDAEYPEASNDGPDDVEDEADDYPPVPPADYTRPSGDEYEDDDDEGSDSGYSFSNQAMSTSPGAVGRKSSFRVGSPTQEKPYRIIEGPRWEHTSWPVTVMVSKPEKKSKYSGMKQFTSYNVTSSSMKTSVSRRYKHFNWLHNRLGETFPNVSIPPMPEKVLQANFKFDEHFIEKRRRGLERFLNRVAAHPVLGTSNVFLHFLTAAEKANWKSGKRSAEKEAGRSSFIETMECPQNNVPDNRVMIVERFAKMAKAMEKSVTYLSYTTEHFQNKRAEFRSEYGKLSFALRRVVLHEKEASGPSSQPAPVDPVSGAPTSENLWCWRDDCEACAPLIKGMEMMSIGVGKISSTMDLQRQNDTVPLMEFLKDYTGILKTFPSLIKAHENAVDAYNQALLKEKESGDTISQLKNKCEAISNVTLAEFEHFHSMRLQDFKDMMDSFIQEQVFFHKKVAAMWEEMLPYFGAVETTDRV</sequence>
<dbReference type="SUPFAM" id="SSF50044">
    <property type="entry name" value="SH3-domain"/>
    <property type="match status" value="1"/>
</dbReference>
<reference evidence="7" key="1">
    <citation type="submission" date="2011-02" db="EMBL/GenBank/DDBJ databases">
        <title>The Genome Sequence of Capsaspora owczarzaki ATCC 30864.</title>
        <authorList>
            <person name="Russ C."/>
            <person name="Cuomo C."/>
            <person name="Burger G."/>
            <person name="Gray M.W."/>
            <person name="Holland P.W.H."/>
            <person name="King N."/>
            <person name="Lang F.B.F."/>
            <person name="Roger A.J."/>
            <person name="Ruiz-Trillo I."/>
            <person name="Young S.K."/>
            <person name="Zeng Q."/>
            <person name="Gargeya S."/>
            <person name="Alvarado L."/>
            <person name="Berlin A."/>
            <person name="Chapman S.B."/>
            <person name="Chen Z."/>
            <person name="Freedman E."/>
            <person name="Gellesch M."/>
            <person name="Goldberg J."/>
            <person name="Griggs A."/>
            <person name="Gujja S."/>
            <person name="Heilman E."/>
            <person name="Heiman D."/>
            <person name="Howarth C."/>
            <person name="Mehta T."/>
            <person name="Neiman D."/>
            <person name="Pearson M."/>
            <person name="Roberts A."/>
            <person name="Saif S."/>
            <person name="Shea T."/>
            <person name="Shenoy N."/>
            <person name="Sisk P."/>
            <person name="Stolte C."/>
            <person name="Sykes S."/>
            <person name="White J."/>
            <person name="Yandava C."/>
            <person name="Haas B."/>
            <person name="Nusbaum C."/>
            <person name="Birren B."/>
        </authorList>
    </citation>
    <scope>NUCLEOTIDE SEQUENCE</scope>
    <source>
        <strain evidence="7">ATCC 30864</strain>
    </source>
</reference>
<dbReference type="Pfam" id="PF00787">
    <property type="entry name" value="PX"/>
    <property type="match status" value="1"/>
</dbReference>
<dbReference type="Gene3D" id="2.30.30.40">
    <property type="entry name" value="SH3 Domains"/>
    <property type="match status" value="1"/>
</dbReference>
<feature type="domain" description="SH3" evidence="4">
    <location>
        <begin position="64"/>
        <end position="127"/>
    </location>
</feature>
<gene>
    <name evidence="6" type="ORF">CAOG_003761</name>
</gene>
<dbReference type="SUPFAM" id="SSF64268">
    <property type="entry name" value="PX domain"/>
    <property type="match status" value="1"/>
</dbReference>
<dbReference type="InParanoid" id="A0A0D2UCT8"/>